<feature type="domain" description="GGDEF" evidence="4">
    <location>
        <begin position="151"/>
        <end position="284"/>
    </location>
</feature>
<dbReference type="InterPro" id="IPR001610">
    <property type="entry name" value="PAC"/>
</dbReference>
<dbReference type="SMART" id="SM00052">
    <property type="entry name" value="EAL"/>
    <property type="match status" value="1"/>
</dbReference>
<sequence length="550" mass="61015">MEAAGDVAYRWDILSDGLAWGSSLKELLGESNDEIQSGHGFNNRIHPEDLPIRLKALSDHFAGQAGYDCEYRLRNNQGGVVWVHDRAAAAFDADKTPVAMSGTLRVVTTRKQTEARLERIANYDELTGHFNKTRLRDELDQALTFARRFYVPGAFMVIGIDKLAMINSAFGYEVGDAVLVAVGQRLDRYVRSSDVVGRLGGDRFGVILSQCREEMVVHAMDRIIDGIREEPVEIDGQSIPVSVSIGCVLFPGLVNTAYDVMAKAELSLNYAKRNGRSCFNTYRVSEQQGLVHRHAMDIGAQVQQAMRDHRLLFMYQPIVRADTHEVVEYEALLRMRDEKGDIVPAGAFIPVIEQLGMARALDRYVLDMAVDELREAPDTTLAINISGLTASDQSWLRALISAVRSTPHIAPRLVVEITETAALHDIEESARFVNVVRDLGCRVAIDDFGAGFTSFRHLKALTVDMVKIDGSFVLNLSRNVDNQLFVRNLMGLAATFGLETVAEFVENAEDADFLLKAGVGYLQGYYFGRPALKRNWLSGQCITPVPLVAE</sequence>
<dbReference type="Proteomes" id="UP001230156">
    <property type="component" value="Unassembled WGS sequence"/>
</dbReference>
<dbReference type="InterPro" id="IPR050706">
    <property type="entry name" value="Cyclic-di-GMP_PDE-like"/>
</dbReference>
<evidence type="ECO:0000259" key="3">
    <source>
        <dbReference type="PROSITE" id="PS50883"/>
    </source>
</evidence>
<dbReference type="CDD" id="cd01948">
    <property type="entry name" value="EAL"/>
    <property type="match status" value="1"/>
</dbReference>
<dbReference type="Pfam" id="PF00563">
    <property type="entry name" value="EAL"/>
    <property type="match status" value="1"/>
</dbReference>
<name>A0ABU0YPS3_9PROT</name>
<dbReference type="InterPro" id="IPR013655">
    <property type="entry name" value="PAS_fold_3"/>
</dbReference>
<dbReference type="PANTHER" id="PTHR33121">
    <property type="entry name" value="CYCLIC DI-GMP PHOSPHODIESTERASE PDEF"/>
    <property type="match status" value="1"/>
</dbReference>
<dbReference type="PROSITE" id="PS50113">
    <property type="entry name" value="PAC"/>
    <property type="match status" value="1"/>
</dbReference>
<dbReference type="InterPro" id="IPR035965">
    <property type="entry name" value="PAS-like_dom_sf"/>
</dbReference>
<dbReference type="PROSITE" id="PS50887">
    <property type="entry name" value="GGDEF"/>
    <property type="match status" value="1"/>
</dbReference>
<dbReference type="SUPFAM" id="SSF55785">
    <property type="entry name" value="PYP-like sensor domain (PAS domain)"/>
    <property type="match status" value="1"/>
</dbReference>
<dbReference type="SMART" id="SM00086">
    <property type="entry name" value="PAC"/>
    <property type="match status" value="1"/>
</dbReference>
<comment type="caution">
    <text evidence="5">The sequence shown here is derived from an EMBL/GenBank/DDBJ whole genome shotgun (WGS) entry which is preliminary data.</text>
</comment>
<dbReference type="NCBIfam" id="TIGR00254">
    <property type="entry name" value="GGDEF"/>
    <property type="match status" value="1"/>
</dbReference>
<dbReference type="InterPro" id="IPR029787">
    <property type="entry name" value="Nucleotide_cyclase"/>
</dbReference>
<reference evidence="6" key="1">
    <citation type="submission" date="2023-08" db="EMBL/GenBank/DDBJ databases">
        <title>Rhodospirillaceae gen. nov., a novel taxon isolated from the Yangtze River Yuezi River estuary sludge.</title>
        <authorList>
            <person name="Ruan L."/>
        </authorList>
    </citation>
    <scope>NUCLEOTIDE SEQUENCE [LARGE SCALE GENOMIC DNA]</scope>
    <source>
        <strain evidence="6">R-7</strain>
    </source>
</reference>
<evidence type="ECO:0000259" key="4">
    <source>
        <dbReference type="PROSITE" id="PS50887"/>
    </source>
</evidence>
<dbReference type="InterPro" id="IPR043128">
    <property type="entry name" value="Rev_trsase/Diguanyl_cyclase"/>
</dbReference>
<dbReference type="SUPFAM" id="SSF55073">
    <property type="entry name" value="Nucleotide cyclase"/>
    <property type="match status" value="1"/>
</dbReference>
<dbReference type="Gene3D" id="3.20.20.450">
    <property type="entry name" value="EAL domain"/>
    <property type="match status" value="1"/>
</dbReference>
<dbReference type="InterPro" id="IPR001633">
    <property type="entry name" value="EAL_dom"/>
</dbReference>
<dbReference type="PROSITE" id="PS50112">
    <property type="entry name" value="PAS"/>
    <property type="match status" value="1"/>
</dbReference>
<dbReference type="RefSeq" id="WP_379956833.1">
    <property type="nucleotide sequence ID" value="NZ_JAUYVI010000005.1"/>
</dbReference>
<evidence type="ECO:0000259" key="2">
    <source>
        <dbReference type="PROSITE" id="PS50113"/>
    </source>
</evidence>
<organism evidence="5 6">
    <name type="scientific">Dongia sedimenti</name>
    <dbReference type="NCBI Taxonomy" id="3064282"/>
    <lineage>
        <taxon>Bacteria</taxon>
        <taxon>Pseudomonadati</taxon>
        <taxon>Pseudomonadota</taxon>
        <taxon>Alphaproteobacteria</taxon>
        <taxon>Rhodospirillales</taxon>
        <taxon>Dongiaceae</taxon>
        <taxon>Dongia</taxon>
    </lineage>
</organism>
<evidence type="ECO:0000259" key="1">
    <source>
        <dbReference type="PROSITE" id="PS50112"/>
    </source>
</evidence>
<dbReference type="InterPro" id="IPR000160">
    <property type="entry name" value="GGDEF_dom"/>
</dbReference>
<dbReference type="Gene3D" id="3.30.70.270">
    <property type="match status" value="1"/>
</dbReference>
<dbReference type="CDD" id="cd01949">
    <property type="entry name" value="GGDEF"/>
    <property type="match status" value="1"/>
</dbReference>
<dbReference type="InterPro" id="IPR000700">
    <property type="entry name" value="PAS-assoc_C"/>
</dbReference>
<feature type="domain" description="EAL" evidence="3">
    <location>
        <begin position="295"/>
        <end position="544"/>
    </location>
</feature>
<gene>
    <name evidence="5" type="ORF">Q8A70_15790</name>
</gene>
<dbReference type="InterPro" id="IPR035919">
    <property type="entry name" value="EAL_sf"/>
</dbReference>
<dbReference type="CDD" id="cd00130">
    <property type="entry name" value="PAS"/>
    <property type="match status" value="1"/>
</dbReference>
<dbReference type="SMART" id="SM00267">
    <property type="entry name" value="GGDEF"/>
    <property type="match status" value="1"/>
</dbReference>
<dbReference type="EMBL" id="JAUYVI010000005">
    <property type="protein sequence ID" value="MDQ7249150.1"/>
    <property type="molecule type" value="Genomic_DNA"/>
</dbReference>
<protein>
    <submittedName>
        <fullName evidence="5">GGDEF and EAL domain-containing protein</fullName>
    </submittedName>
</protein>
<dbReference type="Pfam" id="PF00990">
    <property type="entry name" value="GGDEF"/>
    <property type="match status" value="1"/>
</dbReference>
<proteinExistence type="predicted"/>
<evidence type="ECO:0000313" key="6">
    <source>
        <dbReference type="Proteomes" id="UP001230156"/>
    </source>
</evidence>
<keyword evidence="6" id="KW-1185">Reference proteome</keyword>
<dbReference type="Pfam" id="PF08447">
    <property type="entry name" value="PAS_3"/>
    <property type="match status" value="1"/>
</dbReference>
<dbReference type="SUPFAM" id="SSF141868">
    <property type="entry name" value="EAL domain-like"/>
    <property type="match status" value="1"/>
</dbReference>
<dbReference type="NCBIfam" id="TIGR00229">
    <property type="entry name" value="sensory_box"/>
    <property type="match status" value="1"/>
</dbReference>
<dbReference type="PROSITE" id="PS50883">
    <property type="entry name" value="EAL"/>
    <property type="match status" value="1"/>
</dbReference>
<dbReference type="PANTHER" id="PTHR33121:SF79">
    <property type="entry name" value="CYCLIC DI-GMP PHOSPHODIESTERASE PDED-RELATED"/>
    <property type="match status" value="1"/>
</dbReference>
<accession>A0ABU0YPS3</accession>
<evidence type="ECO:0000313" key="5">
    <source>
        <dbReference type="EMBL" id="MDQ7249150.1"/>
    </source>
</evidence>
<feature type="domain" description="PAC" evidence="2">
    <location>
        <begin position="67"/>
        <end position="119"/>
    </location>
</feature>
<feature type="domain" description="PAS" evidence="1">
    <location>
        <begin position="1"/>
        <end position="64"/>
    </location>
</feature>
<dbReference type="Gene3D" id="3.30.450.20">
    <property type="entry name" value="PAS domain"/>
    <property type="match status" value="1"/>
</dbReference>
<dbReference type="InterPro" id="IPR000014">
    <property type="entry name" value="PAS"/>
</dbReference>